<accession>B7R7C5</accession>
<evidence type="ECO:0000313" key="4">
    <source>
        <dbReference type="Proteomes" id="UP000010146"/>
    </source>
</evidence>
<dbReference type="PANTHER" id="PTHR22916">
    <property type="entry name" value="GLYCOSYLTRANSFERASE"/>
    <property type="match status" value="1"/>
</dbReference>
<comment type="caution">
    <text evidence="3">The sequence shown here is derived from an EMBL/GenBank/DDBJ whole genome shotgun (WGS) entry which is preliminary data.</text>
</comment>
<gene>
    <name evidence="3" type="ORF">CDSM653_00682</name>
</gene>
<dbReference type="AlphaFoldDB" id="B7R7C5"/>
<dbReference type="Proteomes" id="UP000010146">
    <property type="component" value="Unassembled WGS sequence"/>
</dbReference>
<dbReference type="PANTHER" id="PTHR22916:SF3">
    <property type="entry name" value="UDP-GLCNAC:BETAGAL BETA-1,3-N-ACETYLGLUCOSAMINYLTRANSFERASE-LIKE PROTEIN 1"/>
    <property type="match status" value="1"/>
</dbReference>
<evidence type="ECO:0000259" key="2">
    <source>
        <dbReference type="Pfam" id="PF00535"/>
    </source>
</evidence>
<evidence type="ECO:0000313" key="3">
    <source>
        <dbReference type="EMBL" id="KKC30204.1"/>
    </source>
</evidence>
<dbReference type="EMBL" id="ABXP02000042">
    <property type="protein sequence ID" value="KKC30204.1"/>
    <property type="molecule type" value="Genomic_DNA"/>
</dbReference>
<reference evidence="3 4" key="2">
    <citation type="journal article" date="2015" name="BMC Genomics">
        <title>Analysis of three genomes within the thermophilic bacterial species Caldanaerobacter subterraneus with a focus on carbon monoxide dehydrogenase evolution and hydrolase diversity.</title>
        <authorList>
            <person name="Sant'Anna F.H."/>
            <person name="Lebedinsky A.V."/>
            <person name="Sokolova T.G."/>
            <person name="Robb F.T."/>
            <person name="Gonzalez J.M."/>
        </authorList>
    </citation>
    <scope>NUCLEOTIDE SEQUENCE [LARGE SCALE GENOMIC DNA]</scope>
    <source>
        <strain evidence="3 4">DSM 12653</strain>
    </source>
</reference>
<dbReference type="CDD" id="cd00761">
    <property type="entry name" value="Glyco_tranf_GTA_type"/>
    <property type="match status" value="1"/>
</dbReference>
<feature type="transmembrane region" description="Helical" evidence="1">
    <location>
        <begin position="287"/>
        <end position="305"/>
    </location>
</feature>
<sequence>MKEMKSNFEFTFTVFTPTFNRAYVLERLYNSLKKQTFRDFEWIIIDDGSEDGTKELVDKWKKEAWFPINYIWQPNSGKHVAINRGVEVARGFLFLIVDSDDWLGPNGLERLLYLWETIPEEDANNFAGVGGLLAFPNGEIIGDVFPTQVWDSNMLDRWLKWGIKGDKMECFRTDVLRLYKFPEDIGKFVPEGIVWNKIGNKYKMRYFNEIIAYTEYLPDGLSSKGLSFAMKTALARWLYFKDLCALVSKRRDVSFYKKIRFCVSYTRFALHARVSIVKQFLESSLKIWWIISFPVGLGVFIWDHIRVKIMNQN</sequence>
<dbReference type="InterPro" id="IPR029044">
    <property type="entry name" value="Nucleotide-diphossugar_trans"/>
</dbReference>
<dbReference type="InterPro" id="IPR001173">
    <property type="entry name" value="Glyco_trans_2-like"/>
</dbReference>
<dbReference type="GO" id="GO:0016758">
    <property type="term" value="F:hexosyltransferase activity"/>
    <property type="evidence" value="ECO:0007669"/>
    <property type="project" value="UniProtKB-ARBA"/>
</dbReference>
<dbReference type="Gene3D" id="3.90.550.10">
    <property type="entry name" value="Spore Coat Polysaccharide Biosynthesis Protein SpsA, Chain A"/>
    <property type="match status" value="1"/>
</dbReference>
<keyword evidence="1" id="KW-0812">Transmembrane</keyword>
<keyword evidence="1" id="KW-0472">Membrane</keyword>
<reference evidence="4" key="3">
    <citation type="submission" date="2015-02" db="EMBL/GenBank/DDBJ databases">
        <title>Genome analysis of three genomes within the thermophilic hydrogenogenic bacterial species Caldanaerobacter subterraneus.</title>
        <authorList>
            <person name="Sant'Anna F.H."/>
            <person name="Lebedinsky A."/>
            <person name="Sokolova T."/>
            <person name="Robb F.T."/>
            <person name="Gonzalez J.M."/>
        </authorList>
    </citation>
    <scope>NUCLEOTIDE SEQUENCE [LARGE SCALE GENOMIC DNA]</scope>
    <source>
        <strain evidence="4">DSM 12653</strain>
    </source>
</reference>
<keyword evidence="1" id="KW-1133">Transmembrane helix</keyword>
<protein>
    <recommendedName>
        <fullName evidence="2">Glycosyltransferase 2-like domain-containing protein</fullName>
    </recommendedName>
</protein>
<organism evidence="3 4">
    <name type="scientific">Caldanaerobacter subterraneus subsp. pacificus DSM 12653</name>
    <dbReference type="NCBI Taxonomy" id="391606"/>
    <lineage>
        <taxon>Bacteria</taxon>
        <taxon>Bacillati</taxon>
        <taxon>Bacillota</taxon>
        <taxon>Clostridia</taxon>
        <taxon>Thermoanaerobacterales</taxon>
        <taxon>Thermoanaerobacteraceae</taxon>
        <taxon>Caldanaerobacter</taxon>
    </lineage>
</organism>
<name>B7R7C5_9THEO</name>
<dbReference type="Pfam" id="PF00535">
    <property type="entry name" value="Glycos_transf_2"/>
    <property type="match status" value="1"/>
</dbReference>
<proteinExistence type="predicted"/>
<dbReference type="SUPFAM" id="SSF53448">
    <property type="entry name" value="Nucleotide-diphospho-sugar transferases"/>
    <property type="match status" value="1"/>
</dbReference>
<reference evidence="3 4" key="1">
    <citation type="submission" date="2008-07" db="EMBL/GenBank/DDBJ databases">
        <authorList>
            <person name="Gonzalez J."/>
            <person name="Sokolova T."/>
            <person name="Ferriera S."/>
            <person name="Johnson J."/>
            <person name="Kravitz S."/>
            <person name="Beeson K."/>
            <person name="Sutton G."/>
            <person name="Rogers Y.-H."/>
            <person name="Friedman R."/>
            <person name="Frazier M."/>
            <person name="Venter J.C."/>
        </authorList>
    </citation>
    <scope>NUCLEOTIDE SEQUENCE [LARGE SCALE GENOMIC DNA]</scope>
    <source>
        <strain evidence="3 4">DSM 12653</strain>
    </source>
</reference>
<feature type="domain" description="Glycosyltransferase 2-like" evidence="2">
    <location>
        <begin position="13"/>
        <end position="118"/>
    </location>
</feature>
<evidence type="ECO:0000256" key="1">
    <source>
        <dbReference type="SAM" id="Phobius"/>
    </source>
</evidence>